<evidence type="ECO:0000313" key="11">
    <source>
        <dbReference type="EMBL" id="KAK2163083.1"/>
    </source>
</evidence>
<comment type="similarity">
    <text evidence="2">Belongs to the complex I NDUFA11 subunit family.</text>
</comment>
<dbReference type="PANTHER" id="PTHR21382">
    <property type="entry name" value="NADH-UBIQUINONE OXIDOREDUCTASE SUBUNIT"/>
    <property type="match status" value="1"/>
</dbReference>
<dbReference type="GO" id="GO:0005743">
    <property type="term" value="C:mitochondrial inner membrane"/>
    <property type="evidence" value="ECO:0007669"/>
    <property type="project" value="UniProtKB-SubCell"/>
</dbReference>
<accession>A0AAD9K1A6</accession>
<dbReference type="AlphaFoldDB" id="A0AAD9K1A6"/>
<organism evidence="11 12">
    <name type="scientific">Paralvinella palmiformis</name>
    <dbReference type="NCBI Taxonomy" id="53620"/>
    <lineage>
        <taxon>Eukaryota</taxon>
        <taxon>Metazoa</taxon>
        <taxon>Spiralia</taxon>
        <taxon>Lophotrochozoa</taxon>
        <taxon>Annelida</taxon>
        <taxon>Polychaeta</taxon>
        <taxon>Sedentaria</taxon>
        <taxon>Canalipalpata</taxon>
        <taxon>Terebellida</taxon>
        <taxon>Terebelliformia</taxon>
        <taxon>Alvinellidae</taxon>
        <taxon>Paralvinella</taxon>
    </lineage>
</organism>
<proteinExistence type="inferred from homology"/>
<comment type="subcellular location">
    <subcellularLocation>
        <location evidence="1">Mitochondrion inner membrane</location>
        <topology evidence="1">Multi-pass membrane protein</topology>
        <orientation evidence="1">Matrix side</orientation>
    </subcellularLocation>
</comment>
<evidence type="ECO:0000256" key="1">
    <source>
        <dbReference type="ARBA" id="ARBA00004292"/>
    </source>
</evidence>
<gene>
    <name evidence="11" type="ORF">LSH36_86g06076</name>
</gene>
<dbReference type="InterPro" id="IPR039205">
    <property type="entry name" value="NDUFA11"/>
</dbReference>
<evidence type="ECO:0000256" key="5">
    <source>
        <dbReference type="ARBA" id="ARBA00022792"/>
    </source>
</evidence>
<dbReference type="PANTHER" id="PTHR21382:SF1">
    <property type="entry name" value="NADH DEHYDROGENASE [UBIQUINONE] 1 ALPHA SUBCOMPLEX SUBUNIT 11"/>
    <property type="match status" value="1"/>
</dbReference>
<evidence type="ECO:0000256" key="3">
    <source>
        <dbReference type="ARBA" id="ARBA00018191"/>
    </source>
</evidence>
<evidence type="ECO:0000256" key="7">
    <source>
        <dbReference type="ARBA" id="ARBA00023128"/>
    </source>
</evidence>
<name>A0AAD9K1A6_9ANNE</name>
<keyword evidence="8" id="KW-0472">Membrane</keyword>
<dbReference type="GO" id="GO:0045271">
    <property type="term" value="C:respiratory chain complex I"/>
    <property type="evidence" value="ECO:0007669"/>
    <property type="project" value="InterPro"/>
</dbReference>
<evidence type="ECO:0000256" key="9">
    <source>
        <dbReference type="ARBA" id="ARBA00030608"/>
    </source>
</evidence>
<dbReference type="GO" id="GO:0006120">
    <property type="term" value="P:mitochondrial electron transport, NADH to ubiquinone"/>
    <property type="evidence" value="ECO:0007669"/>
    <property type="project" value="InterPro"/>
</dbReference>
<keyword evidence="4" id="KW-0812">Transmembrane</keyword>
<keyword evidence="6" id="KW-1133">Transmembrane helix</keyword>
<evidence type="ECO:0000256" key="10">
    <source>
        <dbReference type="ARBA" id="ARBA00031497"/>
    </source>
</evidence>
<reference evidence="11" key="1">
    <citation type="journal article" date="2023" name="Mol. Biol. Evol.">
        <title>Third-Generation Sequencing Reveals the Adaptive Role of the Epigenome in Three Deep-Sea Polychaetes.</title>
        <authorList>
            <person name="Perez M."/>
            <person name="Aroh O."/>
            <person name="Sun Y."/>
            <person name="Lan Y."/>
            <person name="Juniper S.K."/>
            <person name="Young C.R."/>
            <person name="Angers B."/>
            <person name="Qian P.Y."/>
        </authorList>
    </citation>
    <scope>NUCLEOTIDE SEQUENCE</scope>
    <source>
        <strain evidence="11">P08H-3</strain>
    </source>
</reference>
<comment type="caution">
    <text evidence="11">The sequence shown here is derived from an EMBL/GenBank/DDBJ whole genome shotgun (WGS) entry which is preliminary data.</text>
</comment>
<keyword evidence="7" id="KW-0496">Mitochondrion</keyword>
<evidence type="ECO:0000313" key="12">
    <source>
        <dbReference type="Proteomes" id="UP001208570"/>
    </source>
</evidence>
<evidence type="ECO:0000256" key="6">
    <source>
        <dbReference type="ARBA" id="ARBA00022989"/>
    </source>
</evidence>
<keyword evidence="12" id="KW-1185">Reference proteome</keyword>
<sequence length="171" mass="18023">MGESLRYSPLAKTYIYDSPDGQDCLKKTFHSAKLGALIGGYFGAIDIVAISKPTGILAVTGRALTFVTPAAGAAATFAMTAGIVGDIRGKDSPLNHGLGAFAGGCILATRFSNKPMGLGVAFVLALVASAMKKLNLSGERILPGGLFPQEQWQFYKYGPKNNRGFKEPTNY</sequence>
<keyword evidence="5" id="KW-0999">Mitochondrion inner membrane</keyword>
<protein>
    <recommendedName>
        <fullName evidence="3">NADH dehydrogenase [ubiquinone] 1 alpha subcomplex subunit 11</fullName>
    </recommendedName>
    <alternativeName>
        <fullName evidence="9">Complex I-B14.7</fullName>
    </alternativeName>
    <alternativeName>
        <fullName evidence="10">NADH-ubiquinone oxidoreductase subunit B14.7</fullName>
    </alternativeName>
</protein>
<evidence type="ECO:0000256" key="4">
    <source>
        <dbReference type="ARBA" id="ARBA00022692"/>
    </source>
</evidence>
<dbReference type="EMBL" id="JAODUP010000086">
    <property type="protein sequence ID" value="KAK2163083.1"/>
    <property type="molecule type" value="Genomic_DNA"/>
</dbReference>
<evidence type="ECO:0000256" key="8">
    <source>
        <dbReference type="ARBA" id="ARBA00023136"/>
    </source>
</evidence>
<dbReference type="Proteomes" id="UP001208570">
    <property type="component" value="Unassembled WGS sequence"/>
</dbReference>
<evidence type="ECO:0000256" key="2">
    <source>
        <dbReference type="ARBA" id="ARBA00008699"/>
    </source>
</evidence>